<dbReference type="InterPro" id="IPR038071">
    <property type="entry name" value="UROD/MetE-like_sf"/>
</dbReference>
<sequence length="277" mass="30032">MCAHAHGPVTGPSPAWSASRPKGRTVGSRAGLSPKCSRPARVLSADFSPRGNSQRAVRTARRVFGHVCSRNVSGLSPLGYPPRTQQGPRRLLVQAGRPCRPRESPTSRAMTSHSMTTSSAWRSPWAPSLRAIEASPTRWTAPSRWPEAFRIGDLGKNLSLATTSALDGLHVDLVRAPHQLGAVIATLGPQMQLTLGLVDGRNVWRTDLDRAHVLAHHAVKALGPERVLVGPSCSLLHVPEDLAVRCFAGRHRSPRQRLHRTRFSLPHPRMAGSRGAL</sequence>
<evidence type="ECO:0000313" key="3">
    <source>
        <dbReference type="EMBL" id="ADO69375.1"/>
    </source>
</evidence>
<evidence type="ECO:0000313" key="4">
    <source>
        <dbReference type="Proteomes" id="UP000001351"/>
    </source>
</evidence>
<dbReference type="eggNOG" id="COG0620">
    <property type="taxonomic scope" value="Bacteria"/>
</dbReference>
<dbReference type="GO" id="GO:0003871">
    <property type="term" value="F:5-methyltetrahydropteroyltriglutamate-homocysteine S-methyltransferase activity"/>
    <property type="evidence" value="ECO:0007669"/>
    <property type="project" value="InterPro"/>
</dbReference>
<dbReference type="OrthoDB" id="244285at2"/>
<dbReference type="KEGG" id="sur:STAUR_1571"/>
<feature type="region of interest" description="Disordered" evidence="1">
    <location>
        <begin position="1"/>
        <end position="54"/>
    </location>
</feature>
<evidence type="ECO:0000256" key="1">
    <source>
        <dbReference type="SAM" id="MobiDB-lite"/>
    </source>
</evidence>
<dbReference type="Pfam" id="PF08267">
    <property type="entry name" value="Meth_synt_1"/>
    <property type="match status" value="1"/>
</dbReference>
<dbReference type="InterPro" id="IPR013215">
    <property type="entry name" value="Cbl-indep_Met_Synth_N"/>
</dbReference>
<feature type="domain" description="Cobalamin-independent methionine synthase MetE N-terminal" evidence="2">
    <location>
        <begin position="153"/>
        <end position="215"/>
    </location>
</feature>
<name>E3FNV1_STIAD</name>
<feature type="region of interest" description="Disordered" evidence="1">
    <location>
        <begin position="97"/>
        <end position="120"/>
    </location>
</feature>
<dbReference type="Gene3D" id="3.20.20.210">
    <property type="match status" value="1"/>
</dbReference>
<reference evidence="3 4" key="1">
    <citation type="journal article" date="2011" name="Mol. Biol. Evol.">
        <title>Comparative genomic analysis of fruiting body formation in Myxococcales.</title>
        <authorList>
            <person name="Huntley S."/>
            <person name="Hamann N."/>
            <person name="Wegener-Feldbrugge S."/>
            <person name="Treuner-Lange A."/>
            <person name="Kube M."/>
            <person name="Reinhardt R."/>
            <person name="Klages S."/>
            <person name="Muller R."/>
            <person name="Ronning C.M."/>
            <person name="Nierman W.C."/>
            <person name="Sogaard-Andersen L."/>
        </authorList>
    </citation>
    <scope>NUCLEOTIDE SEQUENCE [LARGE SCALE GENOMIC DNA]</scope>
    <source>
        <strain evidence="3 4">DW4/3-1</strain>
    </source>
</reference>
<keyword evidence="4" id="KW-1185">Reference proteome</keyword>
<dbReference type="STRING" id="378806.STAUR_1571"/>
<accession>E3FNV1</accession>
<proteinExistence type="predicted"/>
<dbReference type="HOGENOM" id="CLU_1004395_0_0_7"/>
<feature type="compositionally biased region" description="Low complexity" evidence="1">
    <location>
        <begin position="106"/>
        <end position="120"/>
    </location>
</feature>
<dbReference type="PANTHER" id="PTHR30519">
    <property type="entry name" value="5-METHYLTETRAHYDROPTEROYLTRIGLUTAMATE--HOMOCYSTEINE METHYLTRANSFERASE"/>
    <property type="match status" value="1"/>
</dbReference>
<dbReference type="AlphaFoldDB" id="E3FNV1"/>
<protein>
    <recommendedName>
        <fullName evidence="2">Cobalamin-independent methionine synthase MetE N-terminal domain-containing protein</fullName>
    </recommendedName>
</protein>
<dbReference type="EMBL" id="CP002271">
    <property type="protein sequence ID" value="ADO69375.1"/>
    <property type="molecule type" value="Genomic_DNA"/>
</dbReference>
<dbReference type="Proteomes" id="UP000001351">
    <property type="component" value="Chromosome"/>
</dbReference>
<dbReference type="GO" id="GO:0008270">
    <property type="term" value="F:zinc ion binding"/>
    <property type="evidence" value="ECO:0007669"/>
    <property type="project" value="InterPro"/>
</dbReference>
<dbReference type="GO" id="GO:0008652">
    <property type="term" value="P:amino acid biosynthetic process"/>
    <property type="evidence" value="ECO:0007669"/>
    <property type="project" value="InterPro"/>
</dbReference>
<gene>
    <name evidence="3" type="ordered locus">STAUR_1571</name>
</gene>
<organism evidence="3 4">
    <name type="scientific">Stigmatella aurantiaca (strain DW4/3-1)</name>
    <dbReference type="NCBI Taxonomy" id="378806"/>
    <lineage>
        <taxon>Bacteria</taxon>
        <taxon>Pseudomonadati</taxon>
        <taxon>Myxococcota</taxon>
        <taxon>Myxococcia</taxon>
        <taxon>Myxococcales</taxon>
        <taxon>Cystobacterineae</taxon>
        <taxon>Archangiaceae</taxon>
        <taxon>Stigmatella</taxon>
    </lineage>
</organism>
<dbReference type="SUPFAM" id="SSF51726">
    <property type="entry name" value="UROD/MetE-like"/>
    <property type="match status" value="1"/>
</dbReference>
<evidence type="ECO:0000259" key="2">
    <source>
        <dbReference type="Pfam" id="PF08267"/>
    </source>
</evidence>